<dbReference type="EMBL" id="JARULN010000002">
    <property type="protein sequence ID" value="MDG5753333.1"/>
    <property type="molecule type" value="Genomic_DNA"/>
</dbReference>
<feature type="domain" description="Intracellular proteinase inhibitor BsuPI" evidence="1">
    <location>
        <begin position="4"/>
        <end position="96"/>
    </location>
</feature>
<protein>
    <recommendedName>
        <fullName evidence="1">Intracellular proteinase inhibitor BsuPI domain-containing protein</fullName>
    </recommendedName>
</protein>
<accession>A0ABT6H3H4</accession>
<proteinExistence type="predicted"/>
<reference evidence="2 3" key="1">
    <citation type="submission" date="2023-04" db="EMBL/GenBank/DDBJ databases">
        <title>Ectobacillus antri isolated from activated sludge.</title>
        <authorList>
            <person name="Yan P."/>
            <person name="Liu X."/>
        </authorList>
    </citation>
    <scope>NUCLEOTIDE SEQUENCE [LARGE SCALE GENOMIC DNA]</scope>
    <source>
        <strain evidence="2 3">C18H</strain>
    </source>
</reference>
<dbReference type="RefSeq" id="WP_164464191.1">
    <property type="nucleotide sequence ID" value="NZ_JARRRY010000001.1"/>
</dbReference>
<dbReference type="Pfam" id="PF12690">
    <property type="entry name" value="BsuPI"/>
    <property type="match status" value="1"/>
</dbReference>
<keyword evidence="3" id="KW-1185">Reference proteome</keyword>
<dbReference type="Proteomes" id="UP001218246">
    <property type="component" value="Unassembled WGS sequence"/>
</dbReference>
<name>A0ABT6H3H4_9BACI</name>
<dbReference type="InterPro" id="IPR038144">
    <property type="entry name" value="IPI"/>
</dbReference>
<organism evidence="2 3">
    <name type="scientific">Ectobacillus antri</name>
    <dbReference type="NCBI Taxonomy" id="2486280"/>
    <lineage>
        <taxon>Bacteria</taxon>
        <taxon>Bacillati</taxon>
        <taxon>Bacillota</taxon>
        <taxon>Bacilli</taxon>
        <taxon>Bacillales</taxon>
        <taxon>Bacillaceae</taxon>
        <taxon>Ectobacillus</taxon>
    </lineage>
</organism>
<comment type="caution">
    <text evidence="2">The sequence shown here is derived from an EMBL/GenBank/DDBJ whole genome shotgun (WGS) entry which is preliminary data.</text>
</comment>
<evidence type="ECO:0000313" key="2">
    <source>
        <dbReference type="EMBL" id="MDG5753333.1"/>
    </source>
</evidence>
<evidence type="ECO:0000313" key="3">
    <source>
        <dbReference type="Proteomes" id="UP001218246"/>
    </source>
</evidence>
<gene>
    <name evidence="2" type="ORF">P6P90_04900</name>
</gene>
<evidence type="ECO:0000259" key="1">
    <source>
        <dbReference type="Pfam" id="PF12690"/>
    </source>
</evidence>
<dbReference type="InterPro" id="IPR020481">
    <property type="entry name" value="Intracell_prot_inh_BsuPI"/>
</dbReference>
<sequence length="126" mass="14294">MYTFEVEAQPQESQLEVRLTLTNTSENQLIMTFPSSQQFEVIISTKERQVYKYSADKMFSQALTKVELEPGETKIWKTAWKYDVPGAKEKSYKVVAGLQPIEVNDDSVKPGAFQKVLLVGGAKQEQ</sequence>
<dbReference type="Gene3D" id="2.60.40.2360">
    <property type="entry name" value="Intracellular proteinase inhibitor BsuPI"/>
    <property type="match status" value="1"/>
</dbReference>